<dbReference type="EMBL" id="CP001034">
    <property type="protein sequence ID" value="ACB84950.1"/>
    <property type="molecule type" value="Genomic_DNA"/>
</dbReference>
<dbReference type="InterPro" id="IPR036388">
    <property type="entry name" value="WH-like_DNA-bd_sf"/>
</dbReference>
<dbReference type="HAMAP" id="MF_00245">
    <property type="entry name" value="UPF0122"/>
    <property type="match status" value="1"/>
</dbReference>
<proteinExistence type="inferred from homology"/>
<comment type="function">
    <text evidence="2 3">Might take part in the signal recognition particle (SRP) pathway. This is inferred from the conservation of its genetic proximity to ftsY/ffh. May be a regulatory protein.</text>
</comment>
<gene>
    <name evidence="4" type="ordered locus">Nther_1367</name>
</gene>
<reference evidence="4 5" key="1">
    <citation type="submission" date="2008-04" db="EMBL/GenBank/DDBJ databases">
        <title>Complete sequence of chromosome of Natranaerobius thermophilus JW/NM-WN-LF.</title>
        <authorList>
            <consortium name="US DOE Joint Genome Institute"/>
            <person name="Copeland A."/>
            <person name="Lucas S."/>
            <person name="Lapidus A."/>
            <person name="Glavina del Rio T."/>
            <person name="Dalin E."/>
            <person name="Tice H."/>
            <person name="Bruce D."/>
            <person name="Goodwin L."/>
            <person name="Pitluck S."/>
            <person name="Chertkov O."/>
            <person name="Brettin T."/>
            <person name="Detter J.C."/>
            <person name="Han C."/>
            <person name="Kuske C.R."/>
            <person name="Schmutz J."/>
            <person name="Larimer F."/>
            <person name="Land M."/>
            <person name="Hauser L."/>
            <person name="Kyrpides N."/>
            <person name="Lykidis A."/>
            <person name="Mesbah N.M."/>
            <person name="Wiegel J."/>
        </authorList>
    </citation>
    <scope>NUCLEOTIDE SEQUENCE [LARGE SCALE GENOMIC DNA]</scope>
    <source>
        <strain evidence="5">ATCC BAA-1301 / DSM 18059 / JW/NM-WN-LF</strain>
    </source>
</reference>
<comment type="similarity">
    <text evidence="1 3">Belongs to the UPF0122 family.</text>
</comment>
<dbReference type="Gene3D" id="1.10.10.10">
    <property type="entry name" value="Winged helix-like DNA-binding domain superfamily/Winged helix DNA-binding domain"/>
    <property type="match status" value="1"/>
</dbReference>
<evidence type="ECO:0000313" key="4">
    <source>
        <dbReference type="EMBL" id="ACB84950.1"/>
    </source>
</evidence>
<dbReference type="InterPro" id="IPR013324">
    <property type="entry name" value="RNA_pol_sigma_r3/r4-like"/>
</dbReference>
<dbReference type="NCBIfam" id="NF045758">
    <property type="entry name" value="YlxM"/>
    <property type="match status" value="1"/>
</dbReference>
<dbReference type="PANTHER" id="PTHR40083:SF1">
    <property type="entry name" value="UPF0122 PROTEIN YLXM"/>
    <property type="match status" value="1"/>
</dbReference>
<organism evidence="4 5">
    <name type="scientific">Natranaerobius thermophilus (strain ATCC BAA-1301 / DSM 18059 / JW/NM-WN-LF)</name>
    <dbReference type="NCBI Taxonomy" id="457570"/>
    <lineage>
        <taxon>Bacteria</taxon>
        <taxon>Bacillati</taxon>
        <taxon>Bacillota</taxon>
        <taxon>Clostridia</taxon>
        <taxon>Natranaerobiales</taxon>
        <taxon>Natranaerobiaceae</taxon>
        <taxon>Natranaerobius</taxon>
    </lineage>
</organism>
<reference evidence="4 5" key="2">
    <citation type="journal article" date="2011" name="J. Bacteriol.">
        <title>Complete genome sequence of the anaerobic, halophilic alkalithermophile Natranaerobius thermophilus JW/NM-WN-LF.</title>
        <authorList>
            <person name="Zhao B."/>
            <person name="Mesbah N.M."/>
            <person name="Dalin E."/>
            <person name="Goodwin L."/>
            <person name="Nolan M."/>
            <person name="Pitluck S."/>
            <person name="Chertkov O."/>
            <person name="Brettin T.S."/>
            <person name="Han J."/>
            <person name="Larimer F.W."/>
            <person name="Land M.L."/>
            <person name="Hauser L."/>
            <person name="Kyrpides N."/>
            <person name="Wiegel J."/>
        </authorList>
    </citation>
    <scope>NUCLEOTIDE SEQUENCE [LARGE SCALE GENOMIC DNA]</scope>
    <source>
        <strain evidence="5">ATCC BAA-1301 / DSM 18059 / JW/NM-WN-LF</strain>
    </source>
</reference>
<evidence type="ECO:0000256" key="3">
    <source>
        <dbReference type="HAMAP-Rule" id="MF_00245"/>
    </source>
</evidence>
<protein>
    <recommendedName>
        <fullName evidence="3">UPF0122 protein Nther_1367</fullName>
    </recommendedName>
</protein>
<dbReference type="RefSeq" id="WP_012447825.1">
    <property type="nucleotide sequence ID" value="NC_010718.1"/>
</dbReference>
<evidence type="ECO:0000256" key="2">
    <source>
        <dbReference type="ARBA" id="ARBA00024764"/>
    </source>
</evidence>
<sequence length="115" mass="13896">MLEKTNKLIMLFDFYGELLTPRQKEIFKLYYYEDFSLGEISELEGISRQAVYDLLQRCEELLQDYESRLGFVDRFTFQRKSLKKIKEILTRETHLDNNTREKCLKLLDELLRSEA</sequence>
<dbReference type="FunCoup" id="B2A2N5">
    <property type="interactions" value="40"/>
</dbReference>
<dbReference type="InParanoid" id="B2A2N5"/>
<evidence type="ECO:0000256" key="1">
    <source>
        <dbReference type="ARBA" id="ARBA00008720"/>
    </source>
</evidence>
<dbReference type="OrthoDB" id="6392at2"/>
<dbReference type="AlphaFoldDB" id="B2A2N5"/>
<dbReference type="InterPro" id="IPR007394">
    <property type="entry name" value="UPF0122"/>
</dbReference>
<dbReference type="Proteomes" id="UP000001683">
    <property type="component" value="Chromosome"/>
</dbReference>
<evidence type="ECO:0000313" key="5">
    <source>
        <dbReference type="Proteomes" id="UP000001683"/>
    </source>
</evidence>
<dbReference type="HOGENOM" id="CLU_129218_0_2_9"/>
<name>B2A2N5_NATTJ</name>
<keyword evidence="5" id="KW-1185">Reference proteome</keyword>
<dbReference type="InterPro" id="IPR054831">
    <property type="entry name" value="UPF0122_fam_protein"/>
</dbReference>
<dbReference type="SUPFAM" id="SSF88659">
    <property type="entry name" value="Sigma3 and sigma4 domains of RNA polymerase sigma factors"/>
    <property type="match status" value="1"/>
</dbReference>
<accession>B2A2N5</accession>
<dbReference type="Pfam" id="PF04297">
    <property type="entry name" value="UPF0122"/>
    <property type="match status" value="1"/>
</dbReference>
<dbReference type="KEGG" id="nth:Nther_1367"/>
<dbReference type="STRING" id="457570.Nther_1367"/>
<dbReference type="eggNOG" id="COG2739">
    <property type="taxonomic scope" value="Bacteria"/>
</dbReference>
<dbReference type="PANTHER" id="PTHR40083">
    <property type="entry name" value="UPF0122 PROTEIN CBO2450/CLC_2298"/>
    <property type="match status" value="1"/>
</dbReference>